<keyword evidence="5 7" id="KW-1133">Transmembrane helix</keyword>
<feature type="transmembrane region" description="Helical" evidence="7">
    <location>
        <begin position="133"/>
        <end position="155"/>
    </location>
</feature>
<dbReference type="InterPro" id="IPR000515">
    <property type="entry name" value="MetI-like"/>
</dbReference>
<evidence type="ECO:0000313" key="10">
    <source>
        <dbReference type="Proteomes" id="UP000093514"/>
    </source>
</evidence>
<feature type="transmembrane region" description="Helical" evidence="7">
    <location>
        <begin position="198"/>
        <end position="217"/>
    </location>
</feature>
<feature type="transmembrane region" description="Helical" evidence="7">
    <location>
        <begin position="9"/>
        <end position="30"/>
    </location>
</feature>
<sequence>MLTYIIRRLLLLIPILIGVSIAVFLMIHLIPGDPAKIMLGERATPEDVARLREQMGLNDPLYQQYLGFMKNLLKGDLGRSIFSNEKITTELFERYPATIELTIASMLVAVLVGVPVGIISATKKYSIIDYLTMTGALAGVSMPIFWLGLMVIWLFSFKLGWFPPSARLSVGVELNNITNFYVLDSILTGNWVALKDSLYHLVLPSFSLATIPMAIIARMTRSSMLEVLSKDYIKTAHAKGLSNKVVVYKHALRNALIPIVTVIGLQFGLLLGGAVLTETIFSWPGVGKYSVTAILSRDFPAVQGSVLVLSTTFVFVNLLVDLLYGVIDPKIHYN</sequence>
<evidence type="ECO:0000313" key="9">
    <source>
        <dbReference type="EMBL" id="OCL27560.1"/>
    </source>
</evidence>
<keyword evidence="6 7" id="KW-0472">Membrane</keyword>
<evidence type="ECO:0000256" key="4">
    <source>
        <dbReference type="ARBA" id="ARBA00022692"/>
    </source>
</evidence>
<dbReference type="PANTHER" id="PTHR43163:SF6">
    <property type="entry name" value="DIPEPTIDE TRANSPORT SYSTEM PERMEASE PROTEIN DPPB-RELATED"/>
    <property type="match status" value="1"/>
</dbReference>
<evidence type="ECO:0000256" key="5">
    <source>
        <dbReference type="ARBA" id="ARBA00022989"/>
    </source>
</evidence>
<name>A0A1C0AB15_9FIRM</name>
<reference evidence="10" key="1">
    <citation type="submission" date="2016-07" db="EMBL/GenBank/DDBJ databases">
        <authorList>
            <person name="Florea S."/>
            <person name="Webb J.S."/>
            <person name="Jaromczyk J."/>
            <person name="Schardl C.L."/>
        </authorList>
    </citation>
    <scope>NUCLEOTIDE SEQUENCE [LARGE SCALE GENOMIC DNA]</scope>
    <source>
        <strain evidence="10">Z6</strain>
    </source>
</reference>
<feature type="domain" description="ABC transmembrane type-1" evidence="8">
    <location>
        <begin position="95"/>
        <end position="324"/>
    </location>
</feature>
<keyword evidence="10" id="KW-1185">Reference proteome</keyword>
<dbReference type="Gene3D" id="1.10.3720.10">
    <property type="entry name" value="MetI-like"/>
    <property type="match status" value="1"/>
</dbReference>
<dbReference type="Pfam" id="PF00528">
    <property type="entry name" value="BPD_transp_1"/>
    <property type="match status" value="1"/>
</dbReference>
<dbReference type="SUPFAM" id="SSF161098">
    <property type="entry name" value="MetI-like"/>
    <property type="match status" value="1"/>
</dbReference>
<proteinExistence type="inferred from homology"/>
<evidence type="ECO:0000256" key="2">
    <source>
        <dbReference type="ARBA" id="ARBA00022448"/>
    </source>
</evidence>
<dbReference type="InterPro" id="IPR045621">
    <property type="entry name" value="BPD_transp_1_N"/>
</dbReference>
<evidence type="ECO:0000256" key="6">
    <source>
        <dbReference type="ARBA" id="ARBA00023136"/>
    </source>
</evidence>
<feature type="transmembrane region" description="Helical" evidence="7">
    <location>
        <begin position="256"/>
        <end position="281"/>
    </location>
</feature>
<evidence type="ECO:0000259" key="8">
    <source>
        <dbReference type="PROSITE" id="PS50928"/>
    </source>
</evidence>
<comment type="subcellular location">
    <subcellularLocation>
        <location evidence="1 7">Cell membrane</location>
        <topology evidence="1 7">Multi-pass membrane protein</topology>
    </subcellularLocation>
</comment>
<dbReference type="GO" id="GO:0055085">
    <property type="term" value="P:transmembrane transport"/>
    <property type="evidence" value="ECO:0007669"/>
    <property type="project" value="InterPro"/>
</dbReference>
<dbReference type="PROSITE" id="PS50928">
    <property type="entry name" value="ABC_TM1"/>
    <property type="match status" value="1"/>
</dbReference>
<gene>
    <name evidence="9" type="ORF">U472_03100</name>
</gene>
<reference evidence="9 10" key="2">
    <citation type="submission" date="2016-08" db="EMBL/GenBank/DDBJ databases">
        <title>Orenia metallireducens sp. nov. strain Z6, a Novel Metal-reducing Firmicute from the Deep Subsurface.</title>
        <authorList>
            <person name="Maxim B.I."/>
            <person name="Kenneth K."/>
            <person name="Flynn T.M."/>
            <person name="Oloughlin E.J."/>
            <person name="Locke R.A."/>
            <person name="Weber J.R."/>
            <person name="Egan S.M."/>
            <person name="Mackie R.I."/>
            <person name="Cann I.K."/>
        </authorList>
    </citation>
    <scope>NUCLEOTIDE SEQUENCE [LARGE SCALE GENOMIC DNA]</scope>
    <source>
        <strain evidence="9 10">Z6</strain>
    </source>
</reference>
<evidence type="ECO:0000256" key="7">
    <source>
        <dbReference type="RuleBase" id="RU363032"/>
    </source>
</evidence>
<dbReference type="EMBL" id="LWDV01000007">
    <property type="protein sequence ID" value="OCL27560.1"/>
    <property type="molecule type" value="Genomic_DNA"/>
</dbReference>
<feature type="transmembrane region" description="Helical" evidence="7">
    <location>
        <begin position="301"/>
        <end position="327"/>
    </location>
</feature>
<feature type="transmembrane region" description="Helical" evidence="7">
    <location>
        <begin position="101"/>
        <end position="121"/>
    </location>
</feature>
<dbReference type="InterPro" id="IPR035906">
    <property type="entry name" value="MetI-like_sf"/>
</dbReference>
<comment type="caution">
    <text evidence="9">The sequence shown here is derived from an EMBL/GenBank/DDBJ whole genome shotgun (WGS) entry which is preliminary data.</text>
</comment>
<dbReference type="Proteomes" id="UP000093514">
    <property type="component" value="Unassembled WGS sequence"/>
</dbReference>
<keyword evidence="3" id="KW-1003">Cell membrane</keyword>
<evidence type="ECO:0000256" key="1">
    <source>
        <dbReference type="ARBA" id="ARBA00004651"/>
    </source>
</evidence>
<dbReference type="OrthoDB" id="9789439at2"/>
<accession>A0A1C0AB15</accession>
<evidence type="ECO:0000256" key="3">
    <source>
        <dbReference type="ARBA" id="ARBA00022475"/>
    </source>
</evidence>
<dbReference type="GO" id="GO:0005886">
    <property type="term" value="C:plasma membrane"/>
    <property type="evidence" value="ECO:0007669"/>
    <property type="project" value="UniProtKB-SubCell"/>
</dbReference>
<dbReference type="PANTHER" id="PTHR43163">
    <property type="entry name" value="DIPEPTIDE TRANSPORT SYSTEM PERMEASE PROTEIN DPPB-RELATED"/>
    <property type="match status" value="1"/>
</dbReference>
<keyword evidence="2 7" id="KW-0813">Transport</keyword>
<keyword evidence="4 7" id="KW-0812">Transmembrane</keyword>
<dbReference type="RefSeq" id="WP_068715426.1">
    <property type="nucleotide sequence ID" value="NZ_LWDV01000007.1"/>
</dbReference>
<comment type="similarity">
    <text evidence="7">Belongs to the binding-protein-dependent transport system permease family.</text>
</comment>
<dbReference type="CDD" id="cd06261">
    <property type="entry name" value="TM_PBP2"/>
    <property type="match status" value="1"/>
</dbReference>
<protein>
    <submittedName>
        <fullName evidence="9">Peptide ABC transporter permease</fullName>
    </submittedName>
</protein>
<dbReference type="AlphaFoldDB" id="A0A1C0AB15"/>
<organism evidence="9 10">
    <name type="scientific">Orenia metallireducens</name>
    <dbReference type="NCBI Taxonomy" id="1413210"/>
    <lineage>
        <taxon>Bacteria</taxon>
        <taxon>Bacillati</taxon>
        <taxon>Bacillota</taxon>
        <taxon>Clostridia</taxon>
        <taxon>Halanaerobiales</taxon>
        <taxon>Halobacteroidaceae</taxon>
        <taxon>Orenia</taxon>
    </lineage>
</organism>
<dbReference type="Pfam" id="PF19300">
    <property type="entry name" value="BPD_transp_1_N"/>
    <property type="match status" value="1"/>
</dbReference>